<comment type="cofactor">
    <cofactor evidence="5">
        <name>[4Fe-4S] cluster</name>
        <dbReference type="ChEBI" id="CHEBI:49883"/>
    </cofactor>
    <text evidence="5">Binds 1 [4Fe-4S] cluster per subunit. The cluster is presumably bound at the interface of two monomers.</text>
</comment>
<evidence type="ECO:0000256" key="3">
    <source>
        <dbReference type="ARBA" id="ARBA00023004"/>
    </source>
</evidence>
<dbReference type="EMBL" id="AP010872">
    <property type="protein sequence ID" value="BAH82977.1"/>
    <property type="molecule type" value="Genomic_DNA"/>
</dbReference>
<dbReference type="Pfam" id="PF01521">
    <property type="entry name" value="Fe-S_biosyn"/>
    <property type="match status" value="1"/>
</dbReference>
<dbReference type="InterPro" id="IPR034904">
    <property type="entry name" value="FSCA_dom_sf"/>
</dbReference>
<evidence type="ECO:0000259" key="6">
    <source>
        <dbReference type="Pfam" id="PF01106"/>
    </source>
</evidence>
<feature type="domain" description="Core" evidence="7">
    <location>
        <begin position="2"/>
        <end position="97"/>
    </location>
</feature>
<dbReference type="HOGENOM" id="CLU_094569_0_0_6"/>
<protein>
    <recommendedName>
        <fullName evidence="5">Fe/S biogenesis protein NfuA</fullName>
    </recommendedName>
</protein>
<reference evidence="8 9" key="1">
    <citation type="journal article" date="2011" name="Genome Biol. Evol.">
        <title>Reductive evolution of bacterial genome in insect gut environment.</title>
        <authorList>
            <person name="Nikoh N."/>
            <person name="Hosokawa T."/>
            <person name="Ohshima K."/>
            <person name="Hattori M."/>
            <person name="Fukatsu T."/>
        </authorList>
    </citation>
    <scope>NUCLEOTIDE SEQUENCE [LARGE SCALE GENOMIC DNA]</scope>
    <source>
        <strain evidence="8 9">Mpkobe</strain>
    </source>
</reference>
<dbReference type="PANTHER" id="PTHR11178">
    <property type="entry name" value="IRON-SULFUR CLUSTER SCAFFOLD PROTEIN NFU-RELATED"/>
    <property type="match status" value="1"/>
</dbReference>
<comment type="similarity">
    <text evidence="5">Belongs to the NfuA family.</text>
</comment>
<comment type="subunit">
    <text evidence="5">Homodimer.</text>
</comment>
<dbReference type="SUPFAM" id="SSF89360">
    <property type="entry name" value="HesB-like domain"/>
    <property type="match status" value="1"/>
</dbReference>
<accession>C5WCC1</accession>
<evidence type="ECO:0000313" key="8">
    <source>
        <dbReference type="EMBL" id="BAH82977.1"/>
    </source>
</evidence>
<evidence type="ECO:0000313" key="9">
    <source>
        <dbReference type="Proteomes" id="UP000061704"/>
    </source>
</evidence>
<evidence type="ECO:0000256" key="2">
    <source>
        <dbReference type="ARBA" id="ARBA00022723"/>
    </source>
</evidence>
<dbReference type="GO" id="GO:0051604">
    <property type="term" value="P:protein maturation"/>
    <property type="evidence" value="ECO:0007669"/>
    <property type="project" value="UniProtKB-UniRule"/>
</dbReference>
<dbReference type="PANTHER" id="PTHR11178:SF51">
    <property type="entry name" value="FE_S BIOGENESIS PROTEIN NFUA"/>
    <property type="match status" value="1"/>
</dbReference>
<feature type="binding site" evidence="5">
    <location>
        <position position="154"/>
    </location>
    <ligand>
        <name>[4Fe-4S] cluster</name>
        <dbReference type="ChEBI" id="CHEBI:49883"/>
    </ligand>
</feature>
<dbReference type="NCBIfam" id="NF008392">
    <property type="entry name" value="PRK11190.1"/>
    <property type="match status" value="1"/>
</dbReference>
<comment type="function">
    <text evidence="5">Involved in iron-sulfur cluster biogenesis. Binds a 4Fe-4S cluster, can transfer this cluster to apoproteins, and thereby intervenes in the maturation of Fe/S proteins. Could also act as a scaffold/chaperone for damaged Fe/S proteins.</text>
</comment>
<dbReference type="GO" id="GO:0005506">
    <property type="term" value="F:iron ion binding"/>
    <property type="evidence" value="ECO:0007669"/>
    <property type="project" value="InterPro"/>
</dbReference>
<dbReference type="AlphaFoldDB" id="C5WCC1"/>
<keyword evidence="2 5" id="KW-0479">Metal-binding</keyword>
<dbReference type="InterPro" id="IPR001075">
    <property type="entry name" value="NIF_FeS_clus_asmbl_NifU_C"/>
</dbReference>
<dbReference type="KEGG" id="icp:ICMP_115"/>
<name>C5WCC1_9ENTR</name>
<dbReference type="GO" id="GO:0051539">
    <property type="term" value="F:4 iron, 4 sulfur cluster binding"/>
    <property type="evidence" value="ECO:0007669"/>
    <property type="project" value="UniProtKB-UniRule"/>
</dbReference>
<dbReference type="HAMAP" id="MF_01637">
    <property type="entry name" value="Fe_S_biogen_NfuA"/>
    <property type="match status" value="1"/>
</dbReference>
<feature type="domain" description="NIF system FeS cluster assembly NifU C-terminal" evidence="6">
    <location>
        <begin position="116"/>
        <end position="179"/>
    </location>
</feature>
<dbReference type="SUPFAM" id="SSF117916">
    <property type="entry name" value="Fe-S cluster assembly (FSCA) domain-like"/>
    <property type="match status" value="1"/>
</dbReference>
<keyword evidence="3 5" id="KW-0408">Iron</keyword>
<evidence type="ECO:0000256" key="4">
    <source>
        <dbReference type="ARBA" id="ARBA00023014"/>
    </source>
</evidence>
<dbReference type="Pfam" id="PF01106">
    <property type="entry name" value="NifU"/>
    <property type="match status" value="1"/>
</dbReference>
<dbReference type="InterPro" id="IPR000361">
    <property type="entry name" value="ATAP_core_dom"/>
</dbReference>
<dbReference type="OrthoDB" id="9785450at2"/>
<evidence type="ECO:0000256" key="1">
    <source>
        <dbReference type="ARBA" id="ARBA00022485"/>
    </source>
</evidence>
<dbReference type="Gene3D" id="3.30.300.130">
    <property type="entry name" value="Fe-S cluster assembly (FSCA)"/>
    <property type="match status" value="1"/>
</dbReference>
<keyword evidence="1 5" id="KW-0004">4Fe-4S</keyword>
<dbReference type="Gene3D" id="2.60.300.12">
    <property type="entry name" value="HesB-like domain"/>
    <property type="match status" value="1"/>
</dbReference>
<dbReference type="NCBIfam" id="TIGR03341">
    <property type="entry name" value="YhgI_GntY"/>
    <property type="match status" value="1"/>
</dbReference>
<keyword evidence="9" id="KW-1185">Reference proteome</keyword>
<keyword evidence="4 5" id="KW-0411">Iron-sulfur</keyword>
<proteinExistence type="inferred from homology"/>
<dbReference type="InterPro" id="IPR035903">
    <property type="entry name" value="HesB-like_dom_sf"/>
</dbReference>
<dbReference type="RefSeq" id="WP_041068769.1">
    <property type="nucleotide sequence ID" value="NZ_AP010872.1"/>
</dbReference>
<dbReference type="STRING" id="476281.ICMP_115"/>
<feature type="binding site" evidence="5">
    <location>
        <position position="151"/>
    </location>
    <ligand>
        <name>[4Fe-4S] cluster</name>
        <dbReference type="ChEBI" id="CHEBI:49883"/>
    </ligand>
</feature>
<organism evidence="8 9">
    <name type="scientific">Candidatus Ishikawaella capsulata Mpkobe</name>
    <dbReference type="NCBI Taxonomy" id="476281"/>
    <lineage>
        <taxon>Bacteria</taxon>
        <taxon>Pseudomonadati</taxon>
        <taxon>Pseudomonadota</taxon>
        <taxon>Gammaproteobacteria</taxon>
        <taxon>Enterobacterales</taxon>
        <taxon>Enterobacteriaceae</taxon>
        <taxon>Candidatus Ishikawella</taxon>
    </lineage>
</organism>
<dbReference type="InterPro" id="IPR017726">
    <property type="entry name" value="Fe/S_biogenesis_protein_NfuA"/>
</dbReference>
<evidence type="ECO:0000256" key="5">
    <source>
        <dbReference type="HAMAP-Rule" id="MF_01637"/>
    </source>
</evidence>
<evidence type="ECO:0000259" key="7">
    <source>
        <dbReference type="Pfam" id="PF01521"/>
    </source>
</evidence>
<dbReference type="GO" id="GO:0016226">
    <property type="term" value="P:iron-sulfur cluster assembly"/>
    <property type="evidence" value="ECO:0007669"/>
    <property type="project" value="UniProtKB-UniRule"/>
</dbReference>
<gene>
    <name evidence="8" type="primary">gntY</name>
    <name evidence="5" type="synonym">nfuA</name>
    <name evidence="8" type="ORF">ICMP_115</name>
</gene>
<sequence>MISISAVAQEHFIKLLANQEKGTQIRVFIINPGTIHAECGVSYCPLDTIEQTDIEIKFNNFCVYIDKSSVPYLKGAEIDLSIDNLGSQLTLKAPNAKIAKLADDDNAPLIDRMRYLINTKINPQLANHGGYVNIVEITNENYVILEFSGGCNGCSMINVTLKQGIEKELIKYFPEIKGVCDVTKHQYGQHSYY</sequence>
<dbReference type="Proteomes" id="UP000061704">
    <property type="component" value="Chromosome"/>
</dbReference>